<name>A0A0W0DMN3_CANGB</name>
<dbReference type="GO" id="GO:0051301">
    <property type="term" value="P:cell division"/>
    <property type="evidence" value="ECO:0007669"/>
    <property type="project" value="UniProtKB-KW"/>
</dbReference>
<reference evidence="8 9" key="1">
    <citation type="submission" date="2015-10" db="EMBL/GenBank/DDBJ databases">
        <title>Draft genomes sequences of Candida glabrata isolates 1A, 1B, 2A, 2B, 3A and 3B.</title>
        <authorList>
            <person name="Haavelsrud O.E."/>
            <person name="Gaustad P."/>
        </authorList>
    </citation>
    <scope>NUCLEOTIDE SEQUENCE [LARGE SCALE GENOMIC DNA]</scope>
    <source>
        <strain evidence="8">910700640</strain>
    </source>
</reference>
<dbReference type="GO" id="GO:0043565">
    <property type="term" value="F:sequence-specific DNA binding"/>
    <property type="evidence" value="ECO:0007669"/>
    <property type="project" value="EnsemblFungi"/>
</dbReference>
<dbReference type="GO" id="GO:0006302">
    <property type="term" value="P:double-strand break repair"/>
    <property type="evidence" value="ECO:0007669"/>
    <property type="project" value="EnsemblFungi"/>
</dbReference>
<dbReference type="InterPro" id="IPR019440">
    <property type="entry name" value="MAU2"/>
</dbReference>
<keyword evidence="7" id="KW-0131">Cell cycle</keyword>
<dbReference type="VEuPathDB" id="FungiDB:GVI51_I06523"/>
<evidence type="ECO:0000256" key="7">
    <source>
        <dbReference type="ARBA" id="ARBA00023306"/>
    </source>
</evidence>
<dbReference type="GO" id="GO:0071169">
    <property type="term" value="P:establishment of protein localization to chromatin"/>
    <property type="evidence" value="ECO:0007669"/>
    <property type="project" value="EnsemblFungi"/>
</dbReference>
<dbReference type="GO" id="GO:0007076">
    <property type="term" value="P:mitotic chromosome condensation"/>
    <property type="evidence" value="ECO:0007669"/>
    <property type="project" value="EnsemblFungi"/>
</dbReference>
<proteinExistence type="inferred from homology"/>
<evidence type="ECO:0000256" key="1">
    <source>
        <dbReference type="ARBA" id="ARBA00004123"/>
    </source>
</evidence>
<dbReference type="GO" id="GO:0070550">
    <property type="term" value="P:rDNA chromatin condensation"/>
    <property type="evidence" value="ECO:0007669"/>
    <property type="project" value="EnsemblFungi"/>
</dbReference>
<keyword evidence="5" id="KW-0159">Chromosome partition</keyword>
<dbReference type="VEuPathDB" id="FungiDB:GWK60_I02189"/>
<dbReference type="GO" id="GO:0000785">
    <property type="term" value="C:chromatin"/>
    <property type="evidence" value="ECO:0007669"/>
    <property type="project" value="EnsemblFungi"/>
</dbReference>
<comment type="subcellular location">
    <subcellularLocation>
        <location evidence="1">Nucleus</location>
    </subcellularLocation>
</comment>
<evidence type="ECO:0000256" key="2">
    <source>
        <dbReference type="ARBA" id="ARBA00008585"/>
    </source>
</evidence>
<evidence type="ECO:0000256" key="4">
    <source>
        <dbReference type="ARBA" id="ARBA00022776"/>
    </source>
</evidence>
<evidence type="ECO:0000313" key="9">
    <source>
        <dbReference type="Proteomes" id="UP000054886"/>
    </source>
</evidence>
<dbReference type="AlphaFoldDB" id="A0A0W0DMN3"/>
<gene>
    <name evidence="8" type="ORF">AO440_002624</name>
</gene>
<evidence type="ECO:0000256" key="5">
    <source>
        <dbReference type="ARBA" id="ARBA00022829"/>
    </source>
</evidence>
<comment type="caution">
    <text evidence="8">The sequence shown here is derived from an EMBL/GenBank/DDBJ whole genome shotgun (WGS) entry which is preliminary data.</text>
</comment>
<organism evidence="8 9">
    <name type="scientific">Candida glabrata</name>
    <name type="common">Yeast</name>
    <name type="synonym">Torulopsis glabrata</name>
    <dbReference type="NCBI Taxonomy" id="5478"/>
    <lineage>
        <taxon>Eukaryota</taxon>
        <taxon>Fungi</taxon>
        <taxon>Dikarya</taxon>
        <taxon>Ascomycota</taxon>
        <taxon>Saccharomycotina</taxon>
        <taxon>Saccharomycetes</taxon>
        <taxon>Saccharomycetales</taxon>
        <taxon>Saccharomycetaceae</taxon>
        <taxon>Nakaseomyces</taxon>
    </lineage>
</organism>
<dbReference type="EMBL" id="LLZZ01000113">
    <property type="protein sequence ID" value="KTB05442.1"/>
    <property type="molecule type" value="Genomic_DNA"/>
</dbReference>
<dbReference type="GO" id="GO:0034087">
    <property type="term" value="P:establishment of mitotic sister chromatid cohesion"/>
    <property type="evidence" value="ECO:0007669"/>
    <property type="project" value="EnsemblFungi"/>
</dbReference>
<dbReference type="Proteomes" id="UP000054886">
    <property type="component" value="Unassembled WGS sequence"/>
</dbReference>
<evidence type="ECO:0000256" key="3">
    <source>
        <dbReference type="ARBA" id="ARBA00022618"/>
    </source>
</evidence>
<keyword evidence="4" id="KW-0498">Mitosis</keyword>
<sequence length="671" mass="78105">MSYSAQELWELHEEYVTCAHNCVSKVQNRDQLRQYYQLIGAGVTCLVTIKEKYSLSMEHDAQVTLALVSLLVDETADYDAAEMYISSLQERLKNDKYSDDLEVYRLVCHFMNFYTIPLKRKSQFHMNIALKNCNELVTYMENALESGSMQPYSEWLVVFKFVVLTLSILTNKHGRLHERYKELIEYDNVPKIWKYILVLHYVDYRLKQRKPIEQDILSSLSEITVETAGAKLYAWRLISELLMDIYNDRNITEQLNRFKLFFKECKDKLDGSLEVNVDSKAKLQLKLEPIFHYKDLKNILLLLQSVSYLLNGYDKKANFSIKFLPKVQTTTQLLLEGIRNDSANSILTVDNKVSWYTTILKYVSFYKLWDYVLLKGITHEYKRNCLEIPQKDHQLFLELIGRQSKLTSTGGSEELQQLTEQYTDLAGDSSVHYEVKLSSLLNCYIILSSLVSADIDKAKNISRCNVVWMSIQSIFDNCDLRDNSLWNVTILMVWIISHFEPFTANPLPSTDEEKSSKLEAFKGYYQNNKYNVIDKKDAGMHNNLKVKRGLLLHVLLNYIGARLFEQDLEEMTKISERCFRMANISIEDASYSKKSSKQPRVGSLNTTDIEKSEIDHPTNMNVEGNQGIWAIRYIMGLWSLMNYTVGMRQKEVIYTRNKLSRIIASYHQAQA</sequence>
<evidence type="ECO:0000256" key="6">
    <source>
        <dbReference type="ARBA" id="ARBA00023242"/>
    </source>
</evidence>
<dbReference type="VEuPathDB" id="FungiDB:B1J91_I06710g"/>
<dbReference type="Pfam" id="PF10345">
    <property type="entry name" value="Cohesin_load"/>
    <property type="match status" value="1"/>
</dbReference>
<dbReference type="GO" id="GO:0032116">
    <property type="term" value="C:SMC loading complex"/>
    <property type="evidence" value="ECO:0007669"/>
    <property type="project" value="EnsemblFungi"/>
</dbReference>
<keyword evidence="6" id="KW-0539">Nucleus</keyword>
<dbReference type="VEuPathDB" id="FungiDB:CAGL0I06710g"/>
<accession>A0A0W0DMN3</accession>
<comment type="similarity">
    <text evidence="2">Belongs to the SCC4/mau-2 family.</text>
</comment>
<dbReference type="GO" id="GO:0043515">
    <property type="term" value="F:kinetochore binding"/>
    <property type="evidence" value="ECO:0007669"/>
    <property type="project" value="EnsemblFungi"/>
</dbReference>
<protein>
    <submittedName>
        <fullName evidence="8">MAU2 chromatid cohesion factor-like protein</fullName>
    </submittedName>
</protein>
<evidence type="ECO:0000313" key="8">
    <source>
        <dbReference type="EMBL" id="KTB05442.1"/>
    </source>
</evidence>
<keyword evidence="3" id="KW-0132">Cell division</keyword>